<dbReference type="SUPFAM" id="SSF81383">
    <property type="entry name" value="F-box domain"/>
    <property type="match status" value="1"/>
</dbReference>
<accession>A0A396HTD0</accession>
<gene>
    <name evidence="2" type="ORF">MtrunA17_Chr5g0421511</name>
</gene>
<evidence type="ECO:0000313" key="3">
    <source>
        <dbReference type="Proteomes" id="UP000265566"/>
    </source>
</evidence>
<dbReference type="PANTHER" id="PTHR31639">
    <property type="entry name" value="F-BOX PROTEIN-LIKE"/>
    <property type="match status" value="1"/>
</dbReference>
<comment type="caution">
    <text evidence="2">The sequence shown here is derived from an EMBL/GenBank/DDBJ whole genome shotgun (WGS) entry which is preliminary data.</text>
</comment>
<dbReference type="Pfam" id="PF24758">
    <property type="entry name" value="LRR_At5g56370"/>
    <property type="match status" value="1"/>
</dbReference>
<evidence type="ECO:0000313" key="2">
    <source>
        <dbReference type="EMBL" id="RHN55753.1"/>
    </source>
</evidence>
<dbReference type="InterPro" id="IPR001810">
    <property type="entry name" value="F-box_dom"/>
</dbReference>
<dbReference type="InterPro" id="IPR032675">
    <property type="entry name" value="LRR_dom_sf"/>
</dbReference>
<evidence type="ECO:0000259" key="1">
    <source>
        <dbReference type="PROSITE" id="PS50181"/>
    </source>
</evidence>
<organism evidence="2 3">
    <name type="scientific">Medicago truncatula</name>
    <name type="common">Barrel medic</name>
    <name type="synonym">Medicago tribuloides</name>
    <dbReference type="NCBI Taxonomy" id="3880"/>
    <lineage>
        <taxon>Eukaryota</taxon>
        <taxon>Viridiplantae</taxon>
        <taxon>Streptophyta</taxon>
        <taxon>Embryophyta</taxon>
        <taxon>Tracheophyta</taxon>
        <taxon>Spermatophyta</taxon>
        <taxon>Magnoliopsida</taxon>
        <taxon>eudicotyledons</taxon>
        <taxon>Gunneridae</taxon>
        <taxon>Pentapetalae</taxon>
        <taxon>rosids</taxon>
        <taxon>fabids</taxon>
        <taxon>Fabales</taxon>
        <taxon>Fabaceae</taxon>
        <taxon>Papilionoideae</taxon>
        <taxon>50 kb inversion clade</taxon>
        <taxon>NPAAA clade</taxon>
        <taxon>Hologalegina</taxon>
        <taxon>IRL clade</taxon>
        <taxon>Trifolieae</taxon>
        <taxon>Medicago</taxon>
    </lineage>
</organism>
<dbReference type="Pfam" id="PF00646">
    <property type="entry name" value="F-box"/>
    <property type="match status" value="1"/>
</dbReference>
<dbReference type="PANTHER" id="PTHR31639:SF237">
    <property type="entry name" value="F-BOX DOMAIN-CONTAINING PROTEIN"/>
    <property type="match status" value="1"/>
</dbReference>
<dbReference type="AlphaFoldDB" id="A0A396HTD0"/>
<dbReference type="Proteomes" id="UP000265566">
    <property type="component" value="Chromosome 5"/>
</dbReference>
<dbReference type="Gene3D" id="3.80.10.10">
    <property type="entry name" value="Ribonuclease Inhibitor"/>
    <property type="match status" value="1"/>
</dbReference>
<dbReference type="SUPFAM" id="SSF52047">
    <property type="entry name" value="RNI-like"/>
    <property type="match status" value="1"/>
</dbReference>
<name>A0A396HTD0_MEDTR</name>
<reference evidence="3" key="1">
    <citation type="journal article" date="2018" name="Nat. Plants">
        <title>Whole-genome landscape of Medicago truncatula symbiotic genes.</title>
        <authorList>
            <person name="Pecrix Y."/>
            <person name="Staton S.E."/>
            <person name="Sallet E."/>
            <person name="Lelandais-Briere C."/>
            <person name="Moreau S."/>
            <person name="Carrere S."/>
            <person name="Blein T."/>
            <person name="Jardinaud M.F."/>
            <person name="Latrasse D."/>
            <person name="Zouine M."/>
            <person name="Zahm M."/>
            <person name="Kreplak J."/>
            <person name="Mayjonade B."/>
            <person name="Satge C."/>
            <person name="Perez M."/>
            <person name="Cauet S."/>
            <person name="Marande W."/>
            <person name="Chantry-Darmon C."/>
            <person name="Lopez-Roques C."/>
            <person name="Bouchez O."/>
            <person name="Berard A."/>
            <person name="Debelle F."/>
            <person name="Munos S."/>
            <person name="Bendahmane A."/>
            <person name="Berges H."/>
            <person name="Niebel A."/>
            <person name="Buitink J."/>
            <person name="Frugier F."/>
            <person name="Benhamed M."/>
            <person name="Crespi M."/>
            <person name="Gouzy J."/>
            <person name="Gamas P."/>
        </authorList>
    </citation>
    <scope>NUCLEOTIDE SEQUENCE [LARGE SCALE GENOMIC DNA]</scope>
    <source>
        <strain evidence="3">cv. Jemalong A17</strain>
    </source>
</reference>
<sequence length="253" mass="29468">MTLSSKKANCGDHLDRISDFPCNVIDGILEHLNIRDIVRTSILSKKWRYTWISFPRLEFDKEFFNQYDSEGHVDRGPEVSSIITEVLLVHNEPIYKFTLFIPYDFNITFGNLSKWILFLAGKGVNSIKLLNDKLDFYRMPSHFFSCQELTHVRICRFNLSVPPSFCGFKNLLYLHVERIKFESGALENLISSSSSLEELYIVRCFGYKCIDLSSSTLKVFQIEYCYTLILDLKILIQISFFNTDICQFSVILL</sequence>
<dbReference type="PROSITE" id="PS50181">
    <property type="entry name" value="FBOX"/>
    <property type="match status" value="1"/>
</dbReference>
<proteinExistence type="predicted"/>
<protein>
    <submittedName>
        <fullName evidence="2">Putative F-box domain, leucine-rich repeat domain, L domain-containing protein</fullName>
    </submittedName>
</protein>
<dbReference type="InterPro" id="IPR036047">
    <property type="entry name" value="F-box-like_dom_sf"/>
</dbReference>
<dbReference type="Gramene" id="rna30995">
    <property type="protein sequence ID" value="RHN55753.1"/>
    <property type="gene ID" value="gene30995"/>
</dbReference>
<feature type="domain" description="F-box" evidence="1">
    <location>
        <begin position="14"/>
        <end position="67"/>
    </location>
</feature>
<dbReference type="InterPro" id="IPR055411">
    <property type="entry name" value="LRR_FXL15/At3g58940/PEG3-like"/>
</dbReference>
<dbReference type="EMBL" id="PSQE01000005">
    <property type="protein sequence ID" value="RHN55753.1"/>
    <property type="molecule type" value="Genomic_DNA"/>
</dbReference>